<dbReference type="Ensembl" id="ENSCMIT00000035181.1">
    <property type="protein sequence ID" value="ENSCMIP00000034661.1"/>
    <property type="gene ID" value="ENSCMIG00000014693.1"/>
</dbReference>
<keyword evidence="2" id="KW-1185">Reference proteome</keyword>
<dbReference type="STRING" id="7868.ENSCMIP00000034661"/>
<dbReference type="OMA" id="TCRTERV"/>
<dbReference type="GO" id="GO:0005802">
    <property type="term" value="C:trans-Golgi network"/>
    <property type="evidence" value="ECO:0007669"/>
    <property type="project" value="TreeGrafter"/>
</dbReference>
<sequence>MLQLKPFFDVKADVVPWLVDSGLTLPSDPDESAGSPEVQVHIVNVEKNGSILYTWKGKKGTTCIGFYDPHKKQNKLLYTFDREVHLVSCSVNLDRTLLAASVLPYNVKGLPNEFLRPVSRCLTLLIEIHPINNTRVLKAVDTHVRVQFLSPASDMKSFPESHLLVISEDRCIEHFHISVVIEEGYRVMIKNPDRLPKDIVVEDFLWAQWDAQGQRLFCIVEKEREAFLTCTQFSPDTNYETLLSVPLGFPLTISRLCLVSFGIDHFREQQESSETPKLQVFTSHTGGMCMCHSHPVHTEREFSYSVTLLHHGCRKTFTVSLETTDDPCASEPTFVNFDYYVAVYMAGHFLHLINTRLPALTCHDLFLSGKDAKIKNWNDQGCLMSFSDSLLDCQSGKMYKAEIDQQFVMSIMSSCKLDCHRLGALHCAILYFQQHSQTDKQIIDWLCDHFSTSGSFNPIQEFILATLHRKAISELASLDKVLPYSSLLNWDGEIPGVTCRTERVLPVFGGKIQNHRGFWEEMIRNVEFVKVKEGLHKAQYNNISLRVVQDKLFSELVRDCFVSTSIQVPL</sequence>
<dbReference type="GO" id="GO:1902004">
    <property type="term" value="P:positive regulation of amyloid-beta formation"/>
    <property type="evidence" value="ECO:0007669"/>
    <property type="project" value="TreeGrafter"/>
</dbReference>
<name>A0A4W3J4Z7_CALMI</name>
<reference evidence="1" key="4">
    <citation type="submission" date="2025-08" db="UniProtKB">
        <authorList>
            <consortium name="Ensembl"/>
        </authorList>
    </citation>
    <scope>IDENTIFICATION</scope>
</reference>
<organism evidence="1 2">
    <name type="scientific">Callorhinchus milii</name>
    <name type="common">Ghost shark</name>
    <dbReference type="NCBI Taxonomy" id="7868"/>
    <lineage>
        <taxon>Eukaryota</taxon>
        <taxon>Metazoa</taxon>
        <taxon>Chordata</taxon>
        <taxon>Craniata</taxon>
        <taxon>Vertebrata</taxon>
        <taxon>Chondrichthyes</taxon>
        <taxon>Holocephali</taxon>
        <taxon>Chimaeriformes</taxon>
        <taxon>Callorhinchidae</taxon>
        <taxon>Callorhinchus</taxon>
    </lineage>
</organism>
<protein>
    <recommendedName>
        <fullName evidence="3">Gamma-secretase-activating protein C-terminal domain-containing protein</fullName>
    </recommendedName>
</protein>
<reference evidence="2" key="2">
    <citation type="journal article" date="2007" name="PLoS Biol.">
        <title>Survey sequencing and comparative analysis of the elephant shark (Callorhinchus milii) genome.</title>
        <authorList>
            <person name="Venkatesh B."/>
            <person name="Kirkness E.F."/>
            <person name="Loh Y.H."/>
            <person name="Halpern A.L."/>
            <person name="Lee A.P."/>
            <person name="Johnson J."/>
            <person name="Dandona N."/>
            <person name="Viswanathan L.D."/>
            <person name="Tay A."/>
            <person name="Venter J.C."/>
            <person name="Strausberg R.L."/>
            <person name="Brenner S."/>
        </authorList>
    </citation>
    <scope>NUCLEOTIDE SEQUENCE [LARGE SCALE GENOMIC DNA]</scope>
</reference>
<evidence type="ECO:0000313" key="2">
    <source>
        <dbReference type="Proteomes" id="UP000314986"/>
    </source>
</evidence>
<dbReference type="AlphaFoldDB" id="A0A4W3J4Z7"/>
<reference evidence="1" key="5">
    <citation type="submission" date="2025-09" db="UniProtKB">
        <authorList>
            <consortium name="Ensembl"/>
        </authorList>
    </citation>
    <scope>IDENTIFICATION</scope>
</reference>
<evidence type="ECO:0000313" key="1">
    <source>
        <dbReference type="Ensembl" id="ENSCMIP00000034661.1"/>
    </source>
</evidence>
<proteinExistence type="predicted"/>
<reference evidence="2" key="1">
    <citation type="journal article" date="2006" name="Science">
        <title>Ancient noncoding elements conserved in the human genome.</title>
        <authorList>
            <person name="Venkatesh B."/>
            <person name="Kirkness E.F."/>
            <person name="Loh Y.H."/>
            <person name="Halpern A.L."/>
            <person name="Lee A.P."/>
            <person name="Johnson J."/>
            <person name="Dandona N."/>
            <person name="Viswanathan L.D."/>
            <person name="Tay A."/>
            <person name="Venter J.C."/>
            <person name="Strausberg R.L."/>
            <person name="Brenner S."/>
        </authorList>
    </citation>
    <scope>NUCLEOTIDE SEQUENCE [LARGE SCALE GENOMIC DNA]</scope>
</reference>
<dbReference type="PANTHER" id="PTHR13630">
    <property type="entry name" value="GAMMA-SECRETASE-ACTIVATING PROTEIN"/>
    <property type="match status" value="1"/>
</dbReference>
<dbReference type="PANTHER" id="PTHR13630:SF1">
    <property type="entry name" value="GAMMA-SECRETASE-ACTIVATING PROTEIN"/>
    <property type="match status" value="1"/>
</dbReference>
<accession>A0A4W3J4Z7</accession>
<gene>
    <name evidence="1" type="primary">LOC103176991</name>
</gene>
<dbReference type="InParanoid" id="A0A4W3J4Z7"/>
<evidence type="ECO:0008006" key="3">
    <source>
        <dbReference type="Google" id="ProtNLM"/>
    </source>
</evidence>
<dbReference type="GeneTree" id="ENSGT00390000012875"/>
<dbReference type="Proteomes" id="UP000314986">
    <property type="component" value="Unassembled WGS sequence"/>
</dbReference>
<reference evidence="2" key="3">
    <citation type="journal article" date="2014" name="Nature">
        <title>Elephant shark genome provides unique insights into gnathostome evolution.</title>
        <authorList>
            <consortium name="International Elephant Shark Genome Sequencing Consortium"/>
            <person name="Venkatesh B."/>
            <person name="Lee A.P."/>
            <person name="Ravi V."/>
            <person name="Maurya A.K."/>
            <person name="Lian M.M."/>
            <person name="Swann J.B."/>
            <person name="Ohta Y."/>
            <person name="Flajnik M.F."/>
            <person name="Sutoh Y."/>
            <person name="Kasahara M."/>
            <person name="Hoon S."/>
            <person name="Gangu V."/>
            <person name="Roy S.W."/>
            <person name="Irimia M."/>
            <person name="Korzh V."/>
            <person name="Kondrychyn I."/>
            <person name="Lim Z.W."/>
            <person name="Tay B.H."/>
            <person name="Tohari S."/>
            <person name="Kong K.W."/>
            <person name="Ho S."/>
            <person name="Lorente-Galdos B."/>
            <person name="Quilez J."/>
            <person name="Marques-Bonet T."/>
            <person name="Raney B.J."/>
            <person name="Ingham P.W."/>
            <person name="Tay A."/>
            <person name="Hillier L.W."/>
            <person name="Minx P."/>
            <person name="Boehm T."/>
            <person name="Wilson R.K."/>
            <person name="Brenner S."/>
            <person name="Warren W.C."/>
        </authorList>
    </citation>
    <scope>NUCLEOTIDE SEQUENCE [LARGE SCALE GENOMIC DNA]</scope>
</reference>
<dbReference type="InterPro" id="IPR026172">
    <property type="entry name" value="GSAP_fam"/>
</dbReference>